<comment type="caution">
    <text evidence="6">The sequence shown here is derived from an EMBL/GenBank/DDBJ whole genome shotgun (WGS) entry which is preliminary data.</text>
</comment>
<dbReference type="InterPro" id="IPR036322">
    <property type="entry name" value="WD40_repeat_dom_sf"/>
</dbReference>
<dbReference type="Pfam" id="PF24883">
    <property type="entry name" value="NPHP3_N"/>
    <property type="match status" value="1"/>
</dbReference>
<dbReference type="InterPro" id="IPR056884">
    <property type="entry name" value="NPHP3-like_N"/>
</dbReference>
<reference evidence="6 7" key="1">
    <citation type="submission" date="2015-10" db="EMBL/GenBank/DDBJ databases">
        <title>Draft genome sequence of Streptomyces caeruleatus NRRL B-24802, type strain for the species Streptomyces caeruleatus.</title>
        <authorList>
            <person name="Ruckert C."/>
            <person name="Winkler A."/>
            <person name="Kalinowski J."/>
            <person name="Kampfer P."/>
            <person name="Glaeser S."/>
        </authorList>
    </citation>
    <scope>NUCLEOTIDE SEQUENCE [LARGE SCALE GENOMIC DNA]</scope>
    <source>
        <strain evidence="6 7">NRRL B-24802</strain>
    </source>
</reference>
<feature type="repeat" description="WD" evidence="3">
    <location>
        <begin position="899"/>
        <end position="942"/>
    </location>
</feature>
<dbReference type="PANTHER" id="PTHR44019">
    <property type="entry name" value="WD REPEAT-CONTAINING PROTEIN 55"/>
    <property type="match status" value="1"/>
</dbReference>
<dbReference type="SMART" id="SM00320">
    <property type="entry name" value="WD40"/>
    <property type="match status" value="13"/>
</dbReference>
<dbReference type="PANTHER" id="PTHR44019:SF8">
    <property type="entry name" value="POC1 CENTRIOLAR PROTEIN HOMOLOG"/>
    <property type="match status" value="1"/>
</dbReference>
<dbReference type="InterPro" id="IPR027417">
    <property type="entry name" value="P-loop_NTPase"/>
</dbReference>
<dbReference type="InterPro" id="IPR029030">
    <property type="entry name" value="Caspase-like_dom_sf"/>
</dbReference>
<dbReference type="SUPFAM" id="SSF52540">
    <property type="entry name" value="P-loop containing nucleoside triphosphate hydrolases"/>
    <property type="match status" value="1"/>
</dbReference>
<dbReference type="Gene3D" id="2.130.10.10">
    <property type="entry name" value="YVTN repeat-like/Quinoprotein amine dehydrogenase"/>
    <property type="match status" value="4"/>
</dbReference>
<feature type="region of interest" description="Disordered" evidence="4">
    <location>
        <begin position="940"/>
        <end position="971"/>
    </location>
</feature>
<evidence type="ECO:0000256" key="2">
    <source>
        <dbReference type="ARBA" id="ARBA00022737"/>
    </source>
</evidence>
<feature type="repeat" description="WD" evidence="3">
    <location>
        <begin position="1363"/>
        <end position="1406"/>
    </location>
</feature>
<evidence type="ECO:0000256" key="3">
    <source>
        <dbReference type="PROSITE-ProRule" id="PRU00221"/>
    </source>
</evidence>
<feature type="region of interest" description="Disordered" evidence="4">
    <location>
        <begin position="393"/>
        <end position="413"/>
    </location>
</feature>
<dbReference type="InterPro" id="IPR001680">
    <property type="entry name" value="WD40_rpt"/>
</dbReference>
<evidence type="ECO:0000256" key="1">
    <source>
        <dbReference type="ARBA" id="ARBA00022574"/>
    </source>
</evidence>
<dbReference type="PROSITE" id="PS00678">
    <property type="entry name" value="WD_REPEATS_1"/>
    <property type="match status" value="3"/>
</dbReference>
<feature type="domain" description="AAA+ ATPase" evidence="5">
    <location>
        <begin position="322"/>
        <end position="492"/>
    </location>
</feature>
<feature type="compositionally biased region" description="Basic and acidic residues" evidence="4">
    <location>
        <begin position="953"/>
        <end position="971"/>
    </location>
</feature>
<dbReference type="PROSITE" id="PS50294">
    <property type="entry name" value="WD_REPEATS_REGION"/>
    <property type="match status" value="1"/>
</dbReference>
<dbReference type="Proteomes" id="UP000053429">
    <property type="component" value="Unassembled WGS sequence"/>
</dbReference>
<gene>
    <name evidence="6" type="ORF">AQJ67_21905</name>
</gene>
<dbReference type="OrthoDB" id="218695at2"/>
<evidence type="ECO:0000313" key="7">
    <source>
        <dbReference type="Proteomes" id="UP000053429"/>
    </source>
</evidence>
<name>A0A117RPR1_9ACTN</name>
<dbReference type="EMBL" id="LMWY01000024">
    <property type="protein sequence ID" value="KUO02492.1"/>
    <property type="molecule type" value="Genomic_DNA"/>
</dbReference>
<dbReference type="RefSeq" id="WP_062720753.1">
    <property type="nucleotide sequence ID" value="NZ_KQ948930.1"/>
</dbReference>
<dbReference type="Pfam" id="PF00400">
    <property type="entry name" value="WD40"/>
    <property type="match status" value="5"/>
</dbReference>
<dbReference type="STRING" id="661399.AQJ67_21905"/>
<dbReference type="InterPro" id="IPR050505">
    <property type="entry name" value="WDR55/POC1"/>
</dbReference>
<organism evidence="6 7">
    <name type="scientific">Streptomyces caeruleatus</name>
    <dbReference type="NCBI Taxonomy" id="661399"/>
    <lineage>
        <taxon>Bacteria</taxon>
        <taxon>Bacillati</taxon>
        <taxon>Actinomycetota</taxon>
        <taxon>Actinomycetes</taxon>
        <taxon>Kitasatosporales</taxon>
        <taxon>Streptomycetaceae</taxon>
        <taxon>Streptomyces</taxon>
    </lineage>
</organism>
<evidence type="ECO:0000259" key="5">
    <source>
        <dbReference type="SMART" id="SM00382"/>
    </source>
</evidence>
<dbReference type="Gene3D" id="3.40.50.1460">
    <property type="match status" value="1"/>
</dbReference>
<proteinExistence type="predicted"/>
<dbReference type="InterPro" id="IPR015943">
    <property type="entry name" value="WD40/YVTN_repeat-like_dom_sf"/>
</dbReference>
<dbReference type="CDD" id="cd00200">
    <property type="entry name" value="WD40"/>
    <property type="match status" value="1"/>
</dbReference>
<dbReference type="InterPro" id="IPR019775">
    <property type="entry name" value="WD40_repeat_CS"/>
</dbReference>
<feature type="repeat" description="WD" evidence="3">
    <location>
        <begin position="1099"/>
        <end position="1142"/>
    </location>
</feature>
<evidence type="ECO:0000256" key="4">
    <source>
        <dbReference type="SAM" id="MobiDB-lite"/>
    </source>
</evidence>
<sequence>MKVLVAGVGDFPEPYETEDEQADGIARFAPLPALTEPVREMASALERAGATASRELLLESDATELLQRWKELRRTAGPGETLVLHFAGHGVQARSGGLYLAASGGQACDELLSDTCVSFGQLLETAENSGRPVLFLLDVCAAGQALVQQHLIDLAARRRQDAPRNVWIIGACTSDAITYGARFTVAAAHVLQQLADGDLDITPTLRYVPVETLATAVDRHLARTDRAAGRARQTIVRTAHVQADAEPQPFFRNPAHSRTPHRDLLAGMDPRLREFALGCSPDLDPLHFATRAAGTPTANDILFSGRRSQLDRIHEWVGNAGQGGLLVVTGGPGSGKSALLGVTACVLHPELEALGDRIARVVEYFDPRQPEIVLAVHARQLTLQQITDSLRHQLRQQRGSGRARTRQETPPSDVRPLLDELRAAGDVLVLLDALDEAADPAAVLDDLLLPLEAAGGGCRVMVGTRKWWDSLPALEQHLAEHPDAELDLDPVTPHDRGVLADDLETYLCRLLPRRRFPRDEVRRTADRLAQYSDHGAFLVASLYANHLLTTPHPAHAAPPCSITEVFDLHVNTLADREPWMRTVLNVLGQARGQGMPLDLIHAAALAQHPADGPQSARPLADTRRALAKAAFYLRTTPEDDQCLLYRYFHQALTDHTKGRTDLTALHRALIAAIPTGDDNTPDWDRAHPYLLRHAAEHAAACDELAGLLDDPSFLLHVSPDDLKRHLNKATDPRSARIATIYRSHTTHHRHRHELGARRSLLALDAAAWREPSLAEALGNLPVDRRVTSAVARWATNSQGSSARLHTLAGHTDSVTHVVTTHVWAANGEQLEVAITAGADGAAIIWNLDTGEEIHALRQHPGEITALAVAQYGRRSFAVTASKDTATVWDLGTGQRMHRLVGHKGVVTALAVAELDGRPAVITGSEDKTARSWDLLTGSHLLTFPDPQAPPEGSSRKESTDTEGKAEKEKPKIHSKKINAIAVAGNGGDPHVVTVGADGNAIVWSMSSGKALHLLRHGSTAVTSVIVVTMMGREHAVTASEGKHVGAYDVKTGKASGSWNSVAGRAGVLAGLDRGEELFIATADDRVVNVLRSGRPPLALKGHVGPVTDVALAEVSARPVAITTSVDQTAIMWDLNTGNYIRQFAGHTKRLTTVAVPESTGKPVAVTVCHDGTGVVWDLAVQDQQVFTAHTKRVNAVAAGDVDGRAVALTTSDDKTAILWDLATARRLHTFTTQSSSIHGAALANTPEQSLAITADGDGSIVFWDAVTGAQLRSARRHTGLVVAVCAGRLRSRSIALTASRDKSAALWDVVSGRFLRSLHGHTRPLTSCALTFMEGRRPLAMTGSEDKTAIVWDPLSGERIRTLAGHRDWVTGVVFAHARDRTLALTTSDDTTVRVWDPLTGEYLQELTAHGHWVNGATVVQVGGRSRVITVSTDNTAAIWATEDRLILEEVLHLPDEGIAVAGTGEFGVLVCGREVICYAWKSPGHPRDL</sequence>
<dbReference type="SUPFAM" id="SSF50978">
    <property type="entry name" value="WD40 repeat-like"/>
    <property type="match status" value="2"/>
</dbReference>
<dbReference type="Gene3D" id="3.40.50.300">
    <property type="entry name" value="P-loop containing nucleotide triphosphate hydrolases"/>
    <property type="match status" value="1"/>
</dbReference>
<dbReference type="InterPro" id="IPR003593">
    <property type="entry name" value="AAA+_ATPase"/>
</dbReference>
<accession>A0A117RPR1</accession>
<dbReference type="SMART" id="SM00382">
    <property type="entry name" value="AAA"/>
    <property type="match status" value="1"/>
</dbReference>
<dbReference type="PROSITE" id="PS50082">
    <property type="entry name" value="WD_REPEATS_2"/>
    <property type="match status" value="4"/>
</dbReference>
<keyword evidence="2" id="KW-0677">Repeat</keyword>
<feature type="repeat" description="WD" evidence="3">
    <location>
        <begin position="1186"/>
        <end position="1229"/>
    </location>
</feature>
<keyword evidence="1 3" id="KW-0853">WD repeat</keyword>
<dbReference type="SUPFAM" id="SSF52129">
    <property type="entry name" value="Caspase-like"/>
    <property type="match status" value="1"/>
</dbReference>
<evidence type="ECO:0000313" key="6">
    <source>
        <dbReference type="EMBL" id="KUO02492.1"/>
    </source>
</evidence>
<keyword evidence="7" id="KW-1185">Reference proteome</keyword>
<protein>
    <recommendedName>
        <fullName evidence="5">AAA+ ATPase domain-containing protein</fullName>
    </recommendedName>
</protein>